<keyword evidence="10" id="KW-0862">Zinc</keyword>
<dbReference type="Gene3D" id="1.25.50.10">
    <property type="entry name" value="Peptidase M1, alanyl aminopeptidase, C-terminal domain"/>
    <property type="match status" value="1"/>
</dbReference>
<comment type="catalytic activity">
    <reaction evidence="1">
        <text>Release of an N-terminal amino acid, Xaa-|-Yaa- from a peptide, amide or arylamide. Xaa is preferably Ala, but may be most amino acids including Pro (slow action). When a terminal hydrophobic residue is followed by a prolyl residue, the two may be released as an intact Xaa-Pro dipeptide.</text>
        <dbReference type="EC" id="3.4.11.2"/>
    </reaction>
</comment>
<dbReference type="Pfam" id="PF01433">
    <property type="entry name" value="Peptidase_M1"/>
    <property type="match status" value="1"/>
</dbReference>
<dbReference type="Pfam" id="PF17432">
    <property type="entry name" value="DUF3458_C"/>
    <property type="match status" value="1"/>
</dbReference>
<dbReference type="FunFam" id="3.30.2010.30:FF:000002">
    <property type="entry name" value="Putative aminopeptidase N"/>
    <property type="match status" value="1"/>
</dbReference>
<dbReference type="PATRIC" id="fig|1280950.3.peg.1605"/>
<dbReference type="InterPro" id="IPR038438">
    <property type="entry name" value="PepN_Ig-like_sf"/>
</dbReference>
<evidence type="ECO:0000313" key="17">
    <source>
        <dbReference type="EMBL" id="KCZ92883.1"/>
    </source>
</evidence>
<dbReference type="EMBL" id="ARYK01000003">
    <property type="protein sequence ID" value="KCZ92883.1"/>
    <property type="molecule type" value="Genomic_DNA"/>
</dbReference>
<dbReference type="InterPro" id="IPR001930">
    <property type="entry name" value="Peptidase_M1"/>
</dbReference>
<organism evidence="17 18">
    <name type="scientific">Hyphomonas johnsonii MHS-2</name>
    <dbReference type="NCBI Taxonomy" id="1280950"/>
    <lineage>
        <taxon>Bacteria</taxon>
        <taxon>Pseudomonadati</taxon>
        <taxon>Pseudomonadota</taxon>
        <taxon>Alphaproteobacteria</taxon>
        <taxon>Hyphomonadales</taxon>
        <taxon>Hyphomonadaceae</taxon>
        <taxon>Hyphomonas</taxon>
    </lineage>
</organism>
<feature type="domain" description="Aminopeptidase N-like N-terminal" evidence="16">
    <location>
        <begin position="25"/>
        <end position="190"/>
    </location>
</feature>
<dbReference type="STRING" id="1280950.HJO_08007"/>
<evidence type="ECO:0000256" key="2">
    <source>
        <dbReference type="ARBA" id="ARBA00001947"/>
    </source>
</evidence>
<dbReference type="SUPFAM" id="SSF55486">
    <property type="entry name" value="Metalloproteases ('zincins'), catalytic domain"/>
    <property type="match status" value="1"/>
</dbReference>
<evidence type="ECO:0000256" key="9">
    <source>
        <dbReference type="ARBA" id="ARBA00022801"/>
    </source>
</evidence>
<evidence type="ECO:0000256" key="12">
    <source>
        <dbReference type="NCBIfam" id="TIGR02414"/>
    </source>
</evidence>
<proteinExistence type="inferred from homology"/>
<evidence type="ECO:0000259" key="16">
    <source>
        <dbReference type="Pfam" id="PF17900"/>
    </source>
</evidence>
<dbReference type="RefSeq" id="WP_035615830.1">
    <property type="nucleotide sequence ID" value="NZ_ARYK01000003.1"/>
</dbReference>
<evidence type="ECO:0000313" key="18">
    <source>
        <dbReference type="Proteomes" id="UP000025171"/>
    </source>
</evidence>
<dbReference type="InterPro" id="IPR027268">
    <property type="entry name" value="Peptidase_M4/M1_CTD_sf"/>
</dbReference>
<dbReference type="Gene3D" id="2.60.40.1840">
    <property type="match status" value="1"/>
</dbReference>
<keyword evidence="18" id="KW-1185">Reference proteome</keyword>
<dbReference type="MEROPS" id="M01.005"/>
<name>A0A059FQY2_9PROT</name>
<sequence>MRTETPVAVKLADYSPYPFEIEQVDLAFDLDPDATKVSATLKISRKPGGGTAALVLDGEALDLKSIHLDGRLLGPEDYALTEKALTLPDVPDAFELKTIVEISPAKNTALSGLYISGGRFCTQCESVGFRRITFYPDRPDVMSRFFVTLTADKAACPIMLSNGTPGDVQDAGNGRHTITWDDPHKKPSYLFALCAGDYDVYRDTFTTMSGREIALAVHVDKGDAPRAAWAMDSLKRSMKWDEDTYGREYDLGVFNIVAVRDFNFGAMENKGLNVFNSAYVLADEDSATDADFEAIESIVGHEYFHNWTGNRITCRDWFQLCLKEGLTVFRDQNFSADMRSRPVQRIKDVIRLRGRQFAEDAGPLAHPVRPDTYGSIDNLYTATVYEKGAEVIGMLRRIIGPEAYRKGMDLYFERHDGQAVTIEDFYACFADVTGRDFTQFRRWYSQAGTPQVTVAESWNADAGELTIQLSQSTPPTPGQKDKLPVPIPLELALLDGTGGTDAWTVVLDQPEMTLTRKATGARPLLSVNRDFSAPIRVERDLTRDQRIALVVAETDPFNQWDGVQTLVTEEILKLSEGSQAQPDDQLVDAVASAVRKAAGDPAFAALLTRLPEVGELFLERSPAEPVALHSARKRLQAALSRALSDTITTTLAAPSPTPYEPSAEQAGIRALRAAFITLLGASGAPDAGDTLLALYNAAPNMTERLAAMRALTALGTCQARDTALADFEQRWKHNAIVMDKWFAVQAGQGTAATVAELAAHPDFDLKNPNRVRSVAGVFASANLAAFHAPDGSGYKAVEDIILKADAANPALAARLLTAFEQWRRLEPKARAAAEATLKRLQNAKLSENSADIVSRALG</sequence>
<feature type="domain" description="Peptidase M1 membrane alanine aminopeptidase" evidence="13">
    <location>
        <begin position="229"/>
        <end position="442"/>
    </location>
</feature>
<dbReference type="InterPro" id="IPR035414">
    <property type="entry name" value="Peptidase_M1_pepN_Ig-like"/>
</dbReference>
<dbReference type="Proteomes" id="UP000025171">
    <property type="component" value="Unassembled WGS sequence"/>
</dbReference>
<gene>
    <name evidence="17" type="primary">pepN</name>
    <name evidence="17" type="ORF">HJO_08007</name>
</gene>
<comment type="caution">
    <text evidence="17">The sequence shown here is derived from an EMBL/GenBank/DDBJ whole genome shotgun (WGS) entry which is preliminary data.</text>
</comment>
<comment type="similarity">
    <text evidence="3">Belongs to the peptidase M1 family.</text>
</comment>
<dbReference type="AlphaFoldDB" id="A0A059FQY2"/>
<dbReference type="GO" id="GO:0016285">
    <property type="term" value="F:alanyl aminopeptidase activity"/>
    <property type="evidence" value="ECO:0007669"/>
    <property type="project" value="UniProtKB-EC"/>
</dbReference>
<dbReference type="Gene3D" id="3.30.2010.30">
    <property type="match status" value="1"/>
</dbReference>
<evidence type="ECO:0000259" key="13">
    <source>
        <dbReference type="Pfam" id="PF01433"/>
    </source>
</evidence>
<dbReference type="CDD" id="cd09600">
    <property type="entry name" value="M1_APN"/>
    <property type="match status" value="1"/>
</dbReference>
<evidence type="ECO:0000256" key="1">
    <source>
        <dbReference type="ARBA" id="ARBA00000098"/>
    </source>
</evidence>
<dbReference type="InterPro" id="IPR024601">
    <property type="entry name" value="Peptidase_M1_pepN_C"/>
</dbReference>
<dbReference type="GO" id="GO:0006508">
    <property type="term" value="P:proteolysis"/>
    <property type="evidence" value="ECO:0007669"/>
    <property type="project" value="UniProtKB-UniRule"/>
</dbReference>
<keyword evidence="6 17" id="KW-0031">Aminopeptidase</keyword>
<evidence type="ECO:0000256" key="4">
    <source>
        <dbReference type="ARBA" id="ARBA00012564"/>
    </source>
</evidence>
<dbReference type="Gene3D" id="1.10.390.10">
    <property type="entry name" value="Neutral Protease Domain 2"/>
    <property type="match status" value="1"/>
</dbReference>
<dbReference type="SUPFAM" id="SSF63737">
    <property type="entry name" value="Leukotriene A4 hydrolase N-terminal domain"/>
    <property type="match status" value="1"/>
</dbReference>
<feature type="domain" description="Peptidase M1 alanyl aminopeptidase Ig-like fold" evidence="14">
    <location>
        <begin position="448"/>
        <end position="539"/>
    </location>
</feature>
<dbReference type="GO" id="GO:0008237">
    <property type="term" value="F:metallopeptidase activity"/>
    <property type="evidence" value="ECO:0007669"/>
    <property type="project" value="UniProtKB-UniRule"/>
</dbReference>
<dbReference type="Pfam" id="PF17900">
    <property type="entry name" value="Peptidase_M1_N"/>
    <property type="match status" value="1"/>
</dbReference>
<accession>A0A059FQY2</accession>
<dbReference type="InterPro" id="IPR014782">
    <property type="entry name" value="Peptidase_M1_dom"/>
</dbReference>
<dbReference type="eggNOG" id="COG0308">
    <property type="taxonomic scope" value="Bacteria"/>
</dbReference>
<evidence type="ECO:0000256" key="10">
    <source>
        <dbReference type="ARBA" id="ARBA00022833"/>
    </source>
</evidence>
<dbReference type="PANTHER" id="PTHR46322">
    <property type="entry name" value="PUROMYCIN-SENSITIVE AMINOPEPTIDASE"/>
    <property type="match status" value="1"/>
</dbReference>
<evidence type="ECO:0000259" key="14">
    <source>
        <dbReference type="Pfam" id="PF11940"/>
    </source>
</evidence>
<dbReference type="EC" id="3.4.11.2" evidence="4 12"/>
<dbReference type="OrthoDB" id="100605at2"/>
<dbReference type="InterPro" id="IPR037144">
    <property type="entry name" value="Peptidase_M1_pepN_C_sf"/>
</dbReference>
<dbReference type="InterPro" id="IPR045357">
    <property type="entry name" value="Aminopeptidase_N-like_N"/>
</dbReference>
<keyword evidence="9" id="KW-0378">Hydrolase</keyword>
<evidence type="ECO:0000259" key="15">
    <source>
        <dbReference type="Pfam" id="PF17432"/>
    </source>
</evidence>
<dbReference type="NCBIfam" id="TIGR02414">
    <property type="entry name" value="pepN_proteo"/>
    <property type="match status" value="1"/>
</dbReference>
<comment type="cofactor">
    <cofactor evidence="2">
        <name>Zn(2+)</name>
        <dbReference type="ChEBI" id="CHEBI:29105"/>
    </cofactor>
</comment>
<dbReference type="InterPro" id="IPR042097">
    <property type="entry name" value="Aminopeptidase_N-like_N_sf"/>
</dbReference>
<feature type="domain" description="Peptidase M1 alanyl aminopeptidase C-terminal" evidence="15">
    <location>
        <begin position="544"/>
        <end position="857"/>
    </location>
</feature>
<keyword evidence="11" id="KW-0482">Metalloprotease</keyword>
<dbReference type="PANTHER" id="PTHR46322:SF1">
    <property type="entry name" value="PUROMYCIN-SENSITIVE AMINOPEPTIDASE"/>
    <property type="match status" value="1"/>
</dbReference>
<dbReference type="Gene3D" id="2.60.40.1730">
    <property type="entry name" value="tricorn interacting facor f3 domain"/>
    <property type="match status" value="1"/>
</dbReference>
<dbReference type="PRINTS" id="PR00756">
    <property type="entry name" value="ALADIPTASE"/>
</dbReference>
<evidence type="ECO:0000256" key="3">
    <source>
        <dbReference type="ARBA" id="ARBA00010136"/>
    </source>
</evidence>
<evidence type="ECO:0000256" key="7">
    <source>
        <dbReference type="ARBA" id="ARBA00022670"/>
    </source>
</evidence>
<dbReference type="GO" id="GO:0008270">
    <property type="term" value="F:zinc ion binding"/>
    <property type="evidence" value="ECO:0007669"/>
    <property type="project" value="InterPro"/>
</dbReference>
<evidence type="ECO:0000256" key="11">
    <source>
        <dbReference type="ARBA" id="ARBA00023049"/>
    </source>
</evidence>
<keyword evidence="7" id="KW-0645">Protease</keyword>
<evidence type="ECO:0000256" key="6">
    <source>
        <dbReference type="ARBA" id="ARBA00022438"/>
    </source>
</evidence>
<keyword evidence="8" id="KW-0479">Metal-binding</keyword>
<reference evidence="17 18" key="1">
    <citation type="journal article" date="2014" name="Antonie Van Leeuwenhoek">
        <title>Hyphomonas beringensis sp. nov. and Hyphomonas chukchiensis sp. nov., isolated from surface seawater of the Bering Sea and Chukchi Sea.</title>
        <authorList>
            <person name="Li C."/>
            <person name="Lai Q."/>
            <person name="Li G."/>
            <person name="Dong C."/>
            <person name="Wang J."/>
            <person name="Liao Y."/>
            <person name="Shao Z."/>
        </authorList>
    </citation>
    <scope>NUCLEOTIDE SEQUENCE [LARGE SCALE GENOMIC DNA]</scope>
    <source>
        <strain evidence="17 18">MHS-2</strain>
    </source>
</reference>
<dbReference type="Pfam" id="PF11940">
    <property type="entry name" value="DUF3458"/>
    <property type="match status" value="1"/>
</dbReference>
<dbReference type="InterPro" id="IPR012779">
    <property type="entry name" value="Peptidase_M1_pepN"/>
</dbReference>
<evidence type="ECO:0000256" key="5">
    <source>
        <dbReference type="ARBA" id="ARBA00015611"/>
    </source>
</evidence>
<evidence type="ECO:0000256" key="8">
    <source>
        <dbReference type="ARBA" id="ARBA00022723"/>
    </source>
</evidence>
<protein>
    <recommendedName>
        <fullName evidence="5 12">Aminopeptidase N</fullName>
        <ecNumber evidence="4 12">3.4.11.2</ecNumber>
    </recommendedName>
</protein>